<dbReference type="InterPro" id="IPR000182">
    <property type="entry name" value="GNAT_dom"/>
</dbReference>
<dbReference type="PANTHER" id="PTHR43626:SF4">
    <property type="entry name" value="GCN5-RELATED N-ACETYLTRANSFERASE 2, CHLOROPLASTIC"/>
    <property type="match status" value="1"/>
</dbReference>
<dbReference type="PANTHER" id="PTHR43626">
    <property type="entry name" value="ACYL-COA N-ACYLTRANSFERASE"/>
    <property type="match status" value="1"/>
</dbReference>
<evidence type="ECO:0000256" key="1">
    <source>
        <dbReference type="ARBA" id="ARBA00022679"/>
    </source>
</evidence>
<evidence type="ECO:0000259" key="3">
    <source>
        <dbReference type="PROSITE" id="PS51186"/>
    </source>
</evidence>
<dbReference type="PROSITE" id="PS51186">
    <property type="entry name" value="GNAT"/>
    <property type="match status" value="1"/>
</dbReference>
<dbReference type="NCBIfam" id="NF005840">
    <property type="entry name" value="PRK07757.1"/>
    <property type="match status" value="1"/>
</dbReference>
<dbReference type="EMBL" id="FUYA01000005">
    <property type="protein sequence ID" value="SKA72736.1"/>
    <property type="molecule type" value="Genomic_DNA"/>
</dbReference>
<dbReference type="CDD" id="cd04301">
    <property type="entry name" value="NAT_SF"/>
    <property type="match status" value="1"/>
</dbReference>
<dbReference type="OrthoDB" id="9793138at2"/>
<evidence type="ECO:0000313" key="5">
    <source>
        <dbReference type="Proteomes" id="UP000189733"/>
    </source>
</evidence>
<dbReference type="GO" id="GO:0008080">
    <property type="term" value="F:N-acetyltransferase activity"/>
    <property type="evidence" value="ECO:0007669"/>
    <property type="project" value="InterPro"/>
</dbReference>
<organism evidence="4 5">
    <name type="scientific">Desulfobaculum bizertense DSM 18034</name>
    <dbReference type="NCBI Taxonomy" id="1121442"/>
    <lineage>
        <taxon>Bacteria</taxon>
        <taxon>Pseudomonadati</taxon>
        <taxon>Thermodesulfobacteriota</taxon>
        <taxon>Desulfovibrionia</taxon>
        <taxon>Desulfovibrionales</taxon>
        <taxon>Desulfovibrionaceae</taxon>
        <taxon>Desulfobaculum</taxon>
    </lineage>
</organism>
<keyword evidence="2" id="KW-0012">Acyltransferase</keyword>
<gene>
    <name evidence="4" type="ORF">SAMN02745702_01681</name>
</gene>
<evidence type="ECO:0000313" key="4">
    <source>
        <dbReference type="EMBL" id="SKA72736.1"/>
    </source>
</evidence>
<dbReference type="GO" id="GO:0005737">
    <property type="term" value="C:cytoplasm"/>
    <property type="evidence" value="ECO:0007669"/>
    <property type="project" value="TreeGrafter"/>
</dbReference>
<evidence type="ECO:0000256" key="2">
    <source>
        <dbReference type="ARBA" id="ARBA00023315"/>
    </source>
</evidence>
<name>A0A1T4W668_9BACT</name>
<dbReference type="Pfam" id="PF00583">
    <property type="entry name" value="Acetyltransf_1"/>
    <property type="match status" value="1"/>
</dbReference>
<dbReference type="Gene3D" id="3.40.630.30">
    <property type="match status" value="1"/>
</dbReference>
<dbReference type="RefSeq" id="WP_078685194.1">
    <property type="nucleotide sequence ID" value="NZ_FUYA01000005.1"/>
</dbReference>
<protein>
    <submittedName>
        <fullName evidence="4">Amino-acid N-acetyltransferase</fullName>
    </submittedName>
</protein>
<dbReference type="InterPro" id="IPR045039">
    <property type="entry name" value="NSI-like"/>
</dbReference>
<sequence>MDFYIRKAKMQDVKNIHALLMDCASAGQLLPRSLNSLYSHLRDFYVLVDKESKEIHGCCALTIYWENLAEIRSLAVSPELKKHGLGRKLVEACLSEAVTLGVYKVFTLTYVSGFFARLGFEEVEKEVLPQKIWADCLNCPKFPDCDETAMLIKM</sequence>
<proteinExistence type="predicted"/>
<dbReference type="Proteomes" id="UP000189733">
    <property type="component" value="Unassembled WGS sequence"/>
</dbReference>
<dbReference type="SUPFAM" id="SSF55729">
    <property type="entry name" value="Acyl-CoA N-acyltransferases (Nat)"/>
    <property type="match status" value="1"/>
</dbReference>
<keyword evidence="1 4" id="KW-0808">Transferase</keyword>
<reference evidence="4 5" key="1">
    <citation type="submission" date="2017-02" db="EMBL/GenBank/DDBJ databases">
        <authorList>
            <person name="Peterson S.W."/>
        </authorList>
    </citation>
    <scope>NUCLEOTIDE SEQUENCE [LARGE SCALE GENOMIC DNA]</scope>
    <source>
        <strain evidence="4 5">DSM 18034</strain>
    </source>
</reference>
<dbReference type="STRING" id="1121442.SAMN02745702_01681"/>
<accession>A0A1T4W668</accession>
<feature type="domain" description="N-acetyltransferase" evidence="3">
    <location>
        <begin position="3"/>
        <end position="154"/>
    </location>
</feature>
<dbReference type="AlphaFoldDB" id="A0A1T4W668"/>
<keyword evidence="5" id="KW-1185">Reference proteome</keyword>
<dbReference type="InterPro" id="IPR016181">
    <property type="entry name" value="Acyl_CoA_acyltransferase"/>
</dbReference>